<evidence type="ECO:0000259" key="5">
    <source>
        <dbReference type="PROSITE" id="PS50045"/>
    </source>
</evidence>
<dbReference type="SMART" id="SM00382">
    <property type="entry name" value="AAA"/>
    <property type="match status" value="1"/>
</dbReference>
<dbReference type="InterPro" id="IPR009057">
    <property type="entry name" value="Homeodomain-like_sf"/>
</dbReference>
<dbReference type="Gene3D" id="1.10.8.60">
    <property type="match status" value="1"/>
</dbReference>
<dbReference type="Pfam" id="PF00158">
    <property type="entry name" value="Sigma54_activat"/>
    <property type="match status" value="1"/>
</dbReference>
<dbReference type="InterPro" id="IPR025662">
    <property type="entry name" value="Sigma_54_int_dom_ATP-bd_1"/>
</dbReference>
<dbReference type="InterPro" id="IPR013767">
    <property type="entry name" value="PAS_fold"/>
</dbReference>
<dbReference type="CDD" id="cd00130">
    <property type="entry name" value="PAS"/>
    <property type="match status" value="1"/>
</dbReference>
<dbReference type="InterPro" id="IPR002197">
    <property type="entry name" value="HTH_Fis"/>
</dbReference>
<keyword evidence="2" id="KW-0067">ATP-binding</keyword>
<dbReference type="KEGG" id="mmai:sS8_2767"/>
<sequence>MAELMESAIVALDAEGQILLWNRGAERLLGFSSEQVLGKLCSSVIRCRKCDVRDSVAREGKIDDVSVELDHVKGGTVRVRRSARAFFDAQGRFAGAIEILRPETEPALKGIDIQAPNKAEVFHGLITRDSALKQAFQIIRNVAETDATVLIRGESGTGKELVAQALHEESHRRSRPFLAINCAALSASLLESELFGHVRGAFTGAIKDHQGLFKRVEGGTLFLDEIAELPLELQAKLLRVLQERTFIPVGGDHPITVDVRIVAATHRSLREEVKAGRFREDLMYRLRVVPIFLPPLRARRQDIGLLLQHFIDRHNLHGPRRIQSIEPEAMRVLLDHHWPGNVRELQNVVEYAFAVGRSEILRLEDLPPEFREEPILPMAAALPAAESESDQIRRALASAHGHIDRAAQMLGMSRATFWRKRKKYGL</sequence>
<accession>A0A250KT19</accession>
<dbReference type="GO" id="GO:0006355">
    <property type="term" value="P:regulation of DNA-templated transcription"/>
    <property type="evidence" value="ECO:0007669"/>
    <property type="project" value="InterPro"/>
</dbReference>
<feature type="domain" description="Sigma-54 factor interaction" evidence="5">
    <location>
        <begin position="125"/>
        <end position="354"/>
    </location>
</feature>
<dbReference type="InterPro" id="IPR035965">
    <property type="entry name" value="PAS-like_dom_sf"/>
</dbReference>
<dbReference type="GO" id="GO:0043565">
    <property type="term" value="F:sequence-specific DNA binding"/>
    <property type="evidence" value="ECO:0007669"/>
    <property type="project" value="InterPro"/>
</dbReference>
<reference evidence="7 8" key="1">
    <citation type="submission" date="2016-12" db="EMBL/GenBank/DDBJ databases">
        <title>Genome sequencing of Methylocaldum marinum.</title>
        <authorList>
            <person name="Takeuchi M."/>
            <person name="Kamagata Y."/>
            <person name="Hiraoka S."/>
            <person name="Oshima K."/>
            <person name="Hattori M."/>
            <person name="Iwasaki W."/>
        </authorList>
    </citation>
    <scope>NUCLEOTIDE SEQUENCE [LARGE SCALE GENOMIC DNA]</scope>
    <source>
        <strain evidence="7 8">S8</strain>
    </source>
</reference>
<keyword evidence="8" id="KW-1185">Reference proteome</keyword>
<dbReference type="PRINTS" id="PR01590">
    <property type="entry name" value="HTHFIS"/>
</dbReference>
<dbReference type="Proteomes" id="UP000266313">
    <property type="component" value="Chromosome"/>
</dbReference>
<dbReference type="InterPro" id="IPR002078">
    <property type="entry name" value="Sigma_54_int"/>
</dbReference>
<evidence type="ECO:0000256" key="3">
    <source>
        <dbReference type="ARBA" id="ARBA00023015"/>
    </source>
</evidence>
<dbReference type="Gene3D" id="1.10.10.60">
    <property type="entry name" value="Homeodomain-like"/>
    <property type="match status" value="1"/>
</dbReference>
<evidence type="ECO:0000256" key="2">
    <source>
        <dbReference type="ARBA" id="ARBA00022840"/>
    </source>
</evidence>
<evidence type="ECO:0000256" key="1">
    <source>
        <dbReference type="ARBA" id="ARBA00022741"/>
    </source>
</evidence>
<dbReference type="Gene3D" id="3.40.50.300">
    <property type="entry name" value="P-loop containing nucleotide triphosphate hydrolases"/>
    <property type="match status" value="1"/>
</dbReference>
<dbReference type="CDD" id="cd00009">
    <property type="entry name" value="AAA"/>
    <property type="match status" value="1"/>
</dbReference>
<dbReference type="EMBL" id="AP017928">
    <property type="protein sequence ID" value="BBA34712.1"/>
    <property type="molecule type" value="Genomic_DNA"/>
</dbReference>
<dbReference type="Gene3D" id="3.30.450.20">
    <property type="entry name" value="PAS domain"/>
    <property type="match status" value="1"/>
</dbReference>
<dbReference type="Pfam" id="PF25601">
    <property type="entry name" value="AAA_lid_14"/>
    <property type="match status" value="1"/>
</dbReference>
<evidence type="ECO:0000313" key="8">
    <source>
        <dbReference type="Proteomes" id="UP000266313"/>
    </source>
</evidence>
<dbReference type="NCBIfam" id="TIGR00229">
    <property type="entry name" value="sensory_box"/>
    <property type="match status" value="1"/>
</dbReference>
<dbReference type="PROSITE" id="PS50112">
    <property type="entry name" value="PAS"/>
    <property type="match status" value="1"/>
</dbReference>
<keyword evidence="4" id="KW-0804">Transcription</keyword>
<dbReference type="Pfam" id="PF02954">
    <property type="entry name" value="HTH_8"/>
    <property type="match status" value="1"/>
</dbReference>
<evidence type="ECO:0000256" key="4">
    <source>
        <dbReference type="ARBA" id="ARBA00023163"/>
    </source>
</evidence>
<dbReference type="AlphaFoldDB" id="A0A250KT19"/>
<keyword evidence="1" id="KW-0547">Nucleotide-binding</keyword>
<evidence type="ECO:0000259" key="6">
    <source>
        <dbReference type="PROSITE" id="PS50112"/>
    </source>
</evidence>
<dbReference type="InterPro" id="IPR058031">
    <property type="entry name" value="AAA_lid_NorR"/>
</dbReference>
<dbReference type="SUPFAM" id="SSF55785">
    <property type="entry name" value="PYP-like sensor domain (PAS domain)"/>
    <property type="match status" value="1"/>
</dbReference>
<dbReference type="InterPro" id="IPR003593">
    <property type="entry name" value="AAA+_ATPase"/>
</dbReference>
<dbReference type="InterPro" id="IPR025944">
    <property type="entry name" value="Sigma_54_int_dom_CS"/>
</dbReference>
<dbReference type="PANTHER" id="PTHR32071">
    <property type="entry name" value="TRANSCRIPTIONAL REGULATORY PROTEIN"/>
    <property type="match status" value="1"/>
</dbReference>
<name>A0A250KT19_9GAMM</name>
<evidence type="ECO:0000313" key="7">
    <source>
        <dbReference type="EMBL" id="BBA34712.1"/>
    </source>
</evidence>
<keyword evidence="3" id="KW-0805">Transcription regulation</keyword>
<dbReference type="SUPFAM" id="SSF52540">
    <property type="entry name" value="P-loop containing nucleoside triphosphate hydrolases"/>
    <property type="match status" value="1"/>
</dbReference>
<gene>
    <name evidence="7" type="ORF">sS8_2767</name>
</gene>
<dbReference type="SUPFAM" id="SSF46689">
    <property type="entry name" value="Homeodomain-like"/>
    <property type="match status" value="1"/>
</dbReference>
<dbReference type="FunFam" id="3.40.50.300:FF:000006">
    <property type="entry name" value="DNA-binding transcriptional regulator NtrC"/>
    <property type="match status" value="1"/>
</dbReference>
<dbReference type="InterPro" id="IPR027417">
    <property type="entry name" value="P-loop_NTPase"/>
</dbReference>
<dbReference type="PROSITE" id="PS50045">
    <property type="entry name" value="SIGMA54_INTERACT_4"/>
    <property type="match status" value="1"/>
</dbReference>
<feature type="domain" description="PAS" evidence="6">
    <location>
        <begin position="1"/>
        <end position="39"/>
    </location>
</feature>
<dbReference type="InterPro" id="IPR000014">
    <property type="entry name" value="PAS"/>
</dbReference>
<dbReference type="Pfam" id="PF00989">
    <property type="entry name" value="PAS"/>
    <property type="match status" value="1"/>
</dbReference>
<dbReference type="PROSITE" id="PS00688">
    <property type="entry name" value="SIGMA54_INTERACT_3"/>
    <property type="match status" value="1"/>
</dbReference>
<protein>
    <submittedName>
        <fullName evidence="7">Fis family transcriptional regulator</fullName>
    </submittedName>
</protein>
<proteinExistence type="predicted"/>
<dbReference type="GO" id="GO:0005524">
    <property type="term" value="F:ATP binding"/>
    <property type="evidence" value="ECO:0007669"/>
    <property type="project" value="UniProtKB-KW"/>
</dbReference>
<dbReference type="PROSITE" id="PS00675">
    <property type="entry name" value="SIGMA54_INTERACT_1"/>
    <property type="match status" value="1"/>
</dbReference>
<organism evidence="7 8">
    <name type="scientific">Methylocaldum marinum</name>
    <dbReference type="NCBI Taxonomy" id="1432792"/>
    <lineage>
        <taxon>Bacteria</taxon>
        <taxon>Pseudomonadati</taxon>
        <taxon>Pseudomonadota</taxon>
        <taxon>Gammaproteobacteria</taxon>
        <taxon>Methylococcales</taxon>
        <taxon>Methylococcaceae</taxon>
        <taxon>Methylocaldum</taxon>
    </lineage>
</organism>